<dbReference type="AlphaFoldDB" id="X6NFX7"/>
<keyword evidence="2" id="KW-1003">Cell membrane</keyword>
<evidence type="ECO:0000259" key="8">
    <source>
        <dbReference type="Pfam" id="PF09335"/>
    </source>
</evidence>
<feature type="transmembrane region" description="Helical" evidence="7">
    <location>
        <begin position="179"/>
        <end position="200"/>
    </location>
</feature>
<evidence type="ECO:0000256" key="5">
    <source>
        <dbReference type="ARBA" id="ARBA00023136"/>
    </source>
</evidence>
<dbReference type="InterPro" id="IPR015414">
    <property type="entry name" value="TMEM64"/>
</dbReference>
<keyword evidence="4 7" id="KW-1133">Transmembrane helix</keyword>
<name>X6NFX7_RETFI</name>
<evidence type="ECO:0000256" key="1">
    <source>
        <dbReference type="ARBA" id="ARBA00004651"/>
    </source>
</evidence>
<dbReference type="EMBL" id="ASPP01008677">
    <property type="protein sequence ID" value="ETO25230.1"/>
    <property type="molecule type" value="Genomic_DNA"/>
</dbReference>
<feature type="compositionally biased region" description="Basic and acidic residues" evidence="6">
    <location>
        <begin position="7"/>
        <end position="21"/>
    </location>
</feature>
<evidence type="ECO:0000256" key="7">
    <source>
        <dbReference type="SAM" id="Phobius"/>
    </source>
</evidence>
<dbReference type="GO" id="GO:0005886">
    <property type="term" value="C:plasma membrane"/>
    <property type="evidence" value="ECO:0007669"/>
    <property type="project" value="UniProtKB-SubCell"/>
</dbReference>
<comment type="caution">
    <text evidence="9">The sequence shown here is derived from an EMBL/GenBank/DDBJ whole genome shotgun (WGS) entry which is preliminary data.</text>
</comment>
<evidence type="ECO:0000256" key="4">
    <source>
        <dbReference type="ARBA" id="ARBA00022989"/>
    </source>
</evidence>
<feature type="transmembrane region" description="Helical" evidence="7">
    <location>
        <begin position="220"/>
        <end position="237"/>
    </location>
</feature>
<evidence type="ECO:0000313" key="9">
    <source>
        <dbReference type="EMBL" id="ETO25230.1"/>
    </source>
</evidence>
<feature type="domain" description="VTT" evidence="8">
    <location>
        <begin position="121"/>
        <end position="240"/>
    </location>
</feature>
<feature type="transmembrane region" description="Helical" evidence="7">
    <location>
        <begin position="97"/>
        <end position="118"/>
    </location>
</feature>
<evidence type="ECO:0000256" key="3">
    <source>
        <dbReference type="ARBA" id="ARBA00022692"/>
    </source>
</evidence>
<dbReference type="PANTHER" id="PTHR12677">
    <property type="entry name" value="GOLGI APPARATUS MEMBRANE PROTEIN TVP38-RELATED"/>
    <property type="match status" value="1"/>
</dbReference>
<dbReference type="PANTHER" id="PTHR12677:SF59">
    <property type="entry name" value="GOLGI APPARATUS MEMBRANE PROTEIN TVP38-RELATED"/>
    <property type="match status" value="1"/>
</dbReference>
<gene>
    <name evidence="9" type="ORF">RFI_11907</name>
</gene>
<evidence type="ECO:0000256" key="2">
    <source>
        <dbReference type="ARBA" id="ARBA00022475"/>
    </source>
</evidence>
<evidence type="ECO:0000313" key="10">
    <source>
        <dbReference type="Proteomes" id="UP000023152"/>
    </source>
</evidence>
<organism evidence="9 10">
    <name type="scientific">Reticulomyxa filosa</name>
    <dbReference type="NCBI Taxonomy" id="46433"/>
    <lineage>
        <taxon>Eukaryota</taxon>
        <taxon>Sar</taxon>
        <taxon>Rhizaria</taxon>
        <taxon>Retaria</taxon>
        <taxon>Foraminifera</taxon>
        <taxon>Monothalamids</taxon>
        <taxon>Reticulomyxidae</taxon>
        <taxon>Reticulomyxa</taxon>
    </lineage>
</organism>
<comment type="subcellular location">
    <subcellularLocation>
        <location evidence="1">Cell membrane</location>
        <topology evidence="1">Multi-pass membrane protein</topology>
    </subcellularLocation>
</comment>
<feature type="transmembrane region" description="Helical" evidence="7">
    <location>
        <begin position="258"/>
        <end position="277"/>
    </location>
</feature>
<accession>X6NFX7</accession>
<keyword evidence="10" id="KW-1185">Reference proteome</keyword>
<protein>
    <recommendedName>
        <fullName evidence="8">VTT domain-containing protein</fullName>
    </recommendedName>
</protein>
<dbReference type="Proteomes" id="UP000023152">
    <property type="component" value="Unassembled WGS sequence"/>
</dbReference>
<proteinExistence type="predicted"/>
<feature type="transmembrane region" description="Helical" evidence="7">
    <location>
        <begin position="55"/>
        <end position="76"/>
    </location>
</feature>
<feature type="transmembrane region" description="Helical" evidence="7">
    <location>
        <begin position="130"/>
        <end position="151"/>
    </location>
</feature>
<keyword evidence="5 7" id="KW-0472">Membrane</keyword>
<evidence type="ECO:0000256" key="6">
    <source>
        <dbReference type="SAM" id="MobiDB-lite"/>
    </source>
</evidence>
<reference evidence="9 10" key="1">
    <citation type="journal article" date="2013" name="Curr. Biol.">
        <title>The Genome of the Foraminiferan Reticulomyxa filosa.</title>
        <authorList>
            <person name="Glockner G."/>
            <person name="Hulsmann N."/>
            <person name="Schleicher M."/>
            <person name="Noegel A.A."/>
            <person name="Eichinger L."/>
            <person name="Gallinger C."/>
            <person name="Pawlowski J."/>
            <person name="Sierra R."/>
            <person name="Euteneuer U."/>
            <person name="Pillet L."/>
            <person name="Moustafa A."/>
            <person name="Platzer M."/>
            <person name="Groth M."/>
            <person name="Szafranski K."/>
            <person name="Schliwa M."/>
        </authorList>
    </citation>
    <scope>NUCLEOTIDE SEQUENCE [LARGE SCALE GENOMIC DNA]</scope>
</reference>
<dbReference type="InterPro" id="IPR032816">
    <property type="entry name" value="VTT_dom"/>
</dbReference>
<dbReference type="Pfam" id="PF09335">
    <property type="entry name" value="VTT_dom"/>
    <property type="match status" value="1"/>
</dbReference>
<sequence>MSLLIETKNDHHTDPENSREVEVSSVLASEPNVEESISSPARIPCLSKMKLSTLVVVRIVLRIVVIVAIALAIGLSKLDIRGLIEVYISQVETLGPALGPILFCLAACIWCTFSPMGYLPTVIAGITFQWYIAPLVAYVSVNVGSLLNMIFIRKVVLQCPCCQTVFKFLMGEKMGKISYLERVLLVQPIKIVTLARFPYLSNGVFNYMFSLSSVHLKDCAIGNAIGFVPGSILFSVFGSQIRSLATISRQGIGNGKQLALFLVVCFVTIISYGVLVGKYGKF</sequence>
<feature type="region of interest" description="Disordered" evidence="6">
    <location>
        <begin position="1"/>
        <end position="21"/>
    </location>
</feature>
<keyword evidence="3 7" id="KW-0812">Transmembrane</keyword>
<dbReference type="OrthoDB" id="10594925at2759"/>